<dbReference type="PANTHER" id="PTHR46429">
    <property type="entry name" value="23S RRNA (GUANOSINE-2'-O-)-METHYLTRANSFERASE RLMB"/>
    <property type="match status" value="1"/>
</dbReference>
<keyword evidence="2 5" id="KW-0489">Methyltransferase</keyword>
<evidence type="ECO:0000313" key="6">
    <source>
        <dbReference type="Proteomes" id="UP000184375"/>
    </source>
</evidence>
<dbReference type="InterPro" id="IPR029026">
    <property type="entry name" value="tRNA_m1G_MTases_N"/>
</dbReference>
<dbReference type="Gene3D" id="3.40.1280.10">
    <property type="match status" value="1"/>
</dbReference>
<dbReference type="CDD" id="cd18103">
    <property type="entry name" value="SpoU-like_RlmB"/>
    <property type="match status" value="1"/>
</dbReference>
<evidence type="ECO:0000259" key="4">
    <source>
        <dbReference type="SMART" id="SM00967"/>
    </source>
</evidence>
<protein>
    <submittedName>
        <fullName evidence="5">23S rRNA (Guanosine2251-2'-O)-methyltransferase</fullName>
    </submittedName>
</protein>
<dbReference type="SUPFAM" id="SSF55315">
    <property type="entry name" value="L30e-like"/>
    <property type="match status" value="1"/>
</dbReference>
<dbReference type="Pfam" id="PF00588">
    <property type="entry name" value="SpoU_methylase"/>
    <property type="match status" value="1"/>
</dbReference>
<accession>A0A1M7KXZ0</accession>
<dbReference type="Gene3D" id="3.30.1330.30">
    <property type="match status" value="1"/>
</dbReference>
<dbReference type="InterPro" id="IPR029028">
    <property type="entry name" value="Alpha/beta_knot_MTases"/>
</dbReference>
<dbReference type="SMART" id="SM00967">
    <property type="entry name" value="SpoU_sub_bind"/>
    <property type="match status" value="1"/>
</dbReference>
<dbReference type="NCBIfam" id="TIGR00186">
    <property type="entry name" value="rRNA_methyl_3"/>
    <property type="match status" value="1"/>
</dbReference>
<organism evidence="5 6">
    <name type="scientific">Caldanaerovirga acetigignens</name>
    <dbReference type="NCBI Taxonomy" id="447595"/>
    <lineage>
        <taxon>Bacteria</taxon>
        <taxon>Bacillati</taxon>
        <taxon>Bacillota</taxon>
        <taxon>Clostridia</taxon>
        <taxon>Thermosediminibacterales</taxon>
        <taxon>Thermosediminibacteraceae</taxon>
        <taxon>Caldanaerovirga</taxon>
    </lineage>
</organism>
<proteinExistence type="inferred from homology"/>
<evidence type="ECO:0000256" key="2">
    <source>
        <dbReference type="ARBA" id="ARBA00022603"/>
    </source>
</evidence>
<dbReference type="InterPro" id="IPR013123">
    <property type="entry name" value="SpoU_subst-bd"/>
</dbReference>
<dbReference type="RefSeq" id="WP_425291876.1">
    <property type="nucleotide sequence ID" value="NZ_FRCR01000010.1"/>
</dbReference>
<evidence type="ECO:0000256" key="1">
    <source>
        <dbReference type="ARBA" id="ARBA00007228"/>
    </source>
</evidence>
<dbReference type="FunFam" id="3.40.1280.10:FF:000008">
    <property type="entry name" value="Group 3 RNA methyltransferase TrmH"/>
    <property type="match status" value="1"/>
</dbReference>
<dbReference type="EMBL" id="FRCR01000010">
    <property type="protein sequence ID" value="SHM70530.1"/>
    <property type="molecule type" value="Genomic_DNA"/>
</dbReference>
<dbReference type="SUPFAM" id="SSF75217">
    <property type="entry name" value="alpha/beta knot"/>
    <property type="match status" value="1"/>
</dbReference>
<dbReference type="Proteomes" id="UP000184375">
    <property type="component" value="Unassembled WGS sequence"/>
</dbReference>
<gene>
    <name evidence="5" type="ORF">SAMN05660826_01717</name>
</gene>
<keyword evidence="6" id="KW-1185">Reference proteome</keyword>
<evidence type="ECO:0000313" key="5">
    <source>
        <dbReference type="EMBL" id="SHM70530.1"/>
    </source>
</evidence>
<dbReference type="GO" id="GO:0006396">
    <property type="term" value="P:RNA processing"/>
    <property type="evidence" value="ECO:0007669"/>
    <property type="project" value="InterPro"/>
</dbReference>
<comment type="similarity">
    <text evidence="1">Belongs to the class IV-like SAM-binding methyltransferase superfamily. RNA methyltransferase TrmH family.</text>
</comment>
<dbReference type="GO" id="GO:0032259">
    <property type="term" value="P:methylation"/>
    <property type="evidence" value="ECO:0007669"/>
    <property type="project" value="UniProtKB-KW"/>
</dbReference>
<feature type="domain" description="RNA 2-O ribose methyltransferase substrate binding" evidence="4">
    <location>
        <begin position="1"/>
        <end position="69"/>
    </location>
</feature>
<name>A0A1M7KXZ0_9FIRM</name>
<evidence type="ECO:0000256" key="3">
    <source>
        <dbReference type="ARBA" id="ARBA00022679"/>
    </source>
</evidence>
<dbReference type="InterPro" id="IPR001537">
    <property type="entry name" value="SpoU_MeTrfase"/>
</dbReference>
<dbReference type="InterPro" id="IPR029064">
    <property type="entry name" value="Ribosomal_eL30-like_sf"/>
</dbReference>
<dbReference type="GO" id="GO:0008173">
    <property type="term" value="F:RNA methyltransferase activity"/>
    <property type="evidence" value="ECO:0007669"/>
    <property type="project" value="InterPro"/>
</dbReference>
<dbReference type="InterPro" id="IPR004441">
    <property type="entry name" value="rRNA_MeTrfase_TrmH"/>
</dbReference>
<dbReference type="GO" id="GO:0005829">
    <property type="term" value="C:cytosol"/>
    <property type="evidence" value="ECO:0007669"/>
    <property type="project" value="TreeGrafter"/>
</dbReference>
<dbReference type="GO" id="GO:0003723">
    <property type="term" value="F:RNA binding"/>
    <property type="evidence" value="ECO:0007669"/>
    <property type="project" value="InterPro"/>
</dbReference>
<dbReference type="PANTHER" id="PTHR46429:SF1">
    <property type="entry name" value="23S RRNA (GUANOSINE-2'-O-)-METHYLTRANSFERASE RLMB"/>
    <property type="match status" value="1"/>
</dbReference>
<dbReference type="AlphaFoldDB" id="A0A1M7KXZ0"/>
<keyword evidence="3 5" id="KW-0808">Transferase</keyword>
<dbReference type="Pfam" id="PF08032">
    <property type="entry name" value="SpoU_sub_bind"/>
    <property type="match status" value="1"/>
</dbReference>
<reference evidence="6" key="1">
    <citation type="submission" date="2016-11" db="EMBL/GenBank/DDBJ databases">
        <authorList>
            <person name="Varghese N."/>
            <person name="Submissions S."/>
        </authorList>
    </citation>
    <scope>NUCLEOTIDE SEQUENCE [LARGE SCALE GENOMIC DNA]</scope>
    <source>
        <strain evidence="6">DSM 18802</strain>
    </source>
</reference>
<sequence length="236" mass="25542">MLEALKAGRPLNKIYIKKGKQQGDIKKIIELAKSAGIPVVELPCESFVKMAQTRNPQGIIAVTSPKEYVSVEDLLEAAEEMNEEPFIFVLNEISDPQNLGSIIRTADCLGVHGIVIPKRRACAVTPAVVKVSEGTSEHVNVARVVNIASTLEYFKERGIWVVGADPEGKPYYEADLTGPIALVVGGEDKGLGKLVKEKCDFLVSLPMRGHVTSLNAAVAAAVLGYEILRQREGRHG</sequence>
<dbReference type="STRING" id="447595.SAMN05660826_01717"/>